<evidence type="ECO:0000256" key="5">
    <source>
        <dbReference type="RuleBase" id="RU003682"/>
    </source>
</evidence>
<sequence>MDESPTPVIAELEVLAKSVQELSLKSEKLPENFIYRGCDGGLLDAPLPVVHEIPVVDLSLLTPPSETIEELEKLQSGLSSWGCIQVVNHGMTSSFLDQVRQITKQFFELPMEEKKKYSREIGDIEGYGNDMILSEHQTLDWTDRLYLTIYPEDHRRFKFWPENPKAFSEVLKEYTEKIRKLTEVIFKAMARSLNLEEDCFWNQYGERAIMNARFNYYPPCPWPDLVLGIKPHADGSAITFLLQDNEVEGLQICKDNQWFKVPIVPHALLVNVGDQVEIMSNGILKSPVHRVVTNSEKERSTVAVFCIPEPEKEIGPIDKLVNESRPRLYKTVKSYVEIYFEHYQQGKRPIDAAKI</sequence>
<evidence type="ECO:0000313" key="7">
    <source>
        <dbReference type="EMBL" id="KAJ7957698.1"/>
    </source>
</evidence>
<dbReference type="SUPFAM" id="SSF51197">
    <property type="entry name" value="Clavaminate synthase-like"/>
    <property type="match status" value="1"/>
</dbReference>
<dbReference type="KEGG" id="qsa:O6P43_023965"/>
<dbReference type="GO" id="GO:0016491">
    <property type="term" value="F:oxidoreductase activity"/>
    <property type="evidence" value="ECO:0007669"/>
    <property type="project" value="UniProtKB-KW"/>
</dbReference>
<dbReference type="EMBL" id="JARAOO010000009">
    <property type="protein sequence ID" value="KAJ7957698.1"/>
    <property type="molecule type" value="Genomic_DNA"/>
</dbReference>
<dbReference type="GO" id="GO:0046872">
    <property type="term" value="F:metal ion binding"/>
    <property type="evidence" value="ECO:0007669"/>
    <property type="project" value="UniProtKB-KW"/>
</dbReference>
<dbReference type="Proteomes" id="UP001163823">
    <property type="component" value="Chromosome 9"/>
</dbReference>
<dbReference type="PANTHER" id="PTHR47991">
    <property type="entry name" value="OXOGLUTARATE/IRON-DEPENDENT DIOXYGENASE"/>
    <property type="match status" value="1"/>
</dbReference>
<evidence type="ECO:0000256" key="4">
    <source>
        <dbReference type="ARBA" id="ARBA00023004"/>
    </source>
</evidence>
<gene>
    <name evidence="7" type="ORF">O6P43_023965</name>
</gene>
<keyword evidence="8" id="KW-1185">Reference proteome</keyword>
<keyword evidence="4 5" id="KW-0408">Iron</keyword>
<evidence type="ECO:0000256" key="1">
    <source>
        <dbReference type="ARBA" id="ARBA00008056"/>
    </source>
</evidence>
<dbReference type="Pfam" id="PF14226">
    <property type="entry name" value="DIOX_N"/>
    <property type="match status" value="1"/>
</dbReference>
<accession>A0AAD7LGW7</accession>
<dbReference type="InterPro" id="IPR026992">
    <property type="entry name" value="DIOX_N"/>
</dbReference>
<feature type="domain" description="Fe2OG dioxygenase" evidence="6">
    <location>
        <begin position="208"/>
        <end position="308"/>
    </location>
</feature>
<dbReference type="GO" id="GO:0031418">
    <property type="term" value="F:L-ascorbic acid binding"/>
    <property type="evidence" value="ECO:0007669"/>
    <property type="project" value="UniProtKB-KW"/>
</dbReference>
<dbReference type="PROSITE" id="PS51471">
    <property type="entry name" value="FE2OG_OXY"/>
    <property type="match status" value="1"/>
</dbReference>
<organism evidence="7 8">
    <name type="scientific">Quillaja saponaria</name>
    <name type="common">Soap bark tree</name>
    <dbReference type="NCBI Taxonomy" id="32244"/>
    <lineage>
        <taxon>Eukaryota</taxon>
        <taxon>Viridiplantae</taxon>
        <taxon>Streptophyta</taxon>
        <taxon>Embryophyta</taxon>
        <taxon>Tracheophyta</taxon>
        <taxon>Spermatophyta</taxon>
        <taxon>Magnoliopsida</taxon>
        <taxon>eudicotyledons</taxon>
        <taxon>Gunneridae</taxon>
        <taxon>Pentapetalae</taxon>
        <taxon>rosids</taxon>
        <taxon>fabids</taxon>
        <taxon>Fabales</taxon>
        <taxon>Quillajaceae</taxon>
        <taxon>Quillaja</taxon>
    </lineage>
</organism>
<comment type="similarity">
    <text evidence="1 5">Belongs to the iron/ascorbate-dependent oxidoreductase family.</text>
</comment>
<proteinExistence type="inferred from homology"/>
<dbReference type="Gene3D" id="2.60.120.330">
    <property type="entry name" value="B-lactam Antibiotic, Isopenicillin N Synthase, Chain"/>
    <property type="match status" value="1"/>
</dbReference>
<name>A0AAD7LGW7_QUISA</name>
<dbReference type="InterPro" id="IPR027443">
    <property type="entry name" value="IPNS-like_sf"/>
</dbReference>
<dbReference type="InterPro" id="IPR044861">
    <property type="entry name" value="IPNS-like_FE2OG_OXY"/>
</dbReference>
<evidence type="ECO:0000256" key="3">
    <source>
        <dbReference type="ARBA" id="ARBA00022896"/>
    </source>
</evidence>
<keyword evidence="5" id="KW-0560">Oxidoreductase</keyword>
<dbReference type="FunFam" id="2.60.120.330:FF:000018">
    <property type="entry name" value="2-oxoglutarate (2OG) and Fe(II)-dependent oxygenase superfamily protein"/>
    <property type="match status" value="1"/>
</dbReference>
<evidence type="ECO:0000259" key="6">
    <source>
        <dbReference type="PROSITE" id="PS51471"/>
    </source>
</evidence>
<evidence type="ECO:0000313" key="8">
    <source>
        <dbReference type="Proteomes" id="UP001163823"/>
    </source>
</evidence>
<evidence type="ECO:0000256" key="2">
    <source>
        <dbReference type="ARBA" id="ARBA00022723"/>
    </source>
</evidence>
<comment type="caution">
    <text evidence="7">The sequence shown here is derived from an EMBL/GenBank/DDBJ whole genome shotgun (WGS) entry which is preliminary data.</text>
</comment>
<dbReference type="InterPro" id="IPR005123">
    <property type="entry name" value="Oxoglu/Fe-dep_dioxygenase_dom"/>
</dbReference>
<protein>
    <submittedName>
        <fullName evidence="7">2-oxoglutarate (2OG) and Fe(II)-dependent oxygenase superfamily protein</fullName>
    </submittedName>
</protein>
<dbReference type="Pfam" id="PF03171">
    <property type="entry name" value="2OG-FeII_Oxy"/>
    <property type="match status" value="1"/>
</dbReference>
<keyword evidence="3" id="KW-0847">Vitamin C</keyword>
<reference evidence="7" key="1">
    <citation type="journal article" date="2023" name="Science">
        <title>Elucidation of the pathway for biosynthesis of saponin adjuvants from the soapbark tree.</title>
        <authorList>
            <person name="Reed J."/>
            <person name="Orme A."/>
            <person name="El-Demerdash A."/>
            <person name="Owen C."/>
            <person name="Martin L.B.B."/>
            <person name="Misra R.C."/>
            <person name="Kikuchi S."/>
            <person name="Rejzek M."/>
            <person name="Martin A.C."/>
            <person name="Harkess A."/>
            <person name="Leebens-Mack J."/>
            <person name="Louveau T."/>
            <person name="Stephenson M.J."/>
            <person name="Osbourn A."/>
        </authorList>
    </citation>
    <scope>NUCLEOTIDE SEQUENCE</scope>
    <source>
        <strain evidence="7">S10</strain>
    </source>
</reference>
<keyword evidence="2 5" id="KW-0479">Metal-binding</keyword>
<dbReference type="InterPro" id="IPR050295">
    <property type="entry name" value="Plant_2OG-oxidoreductases"/>
</dbReference>
<dbReference type="AlphaFoldDB" id="A0AAD7LGW7"/>